<reference evidence="2" key="1">
    <citation type="submission" date="2021-06" db="EMBL/GenBank/DDBJ databases">
        <authorList>
            <person name="Kallberg Y."/>
            <person name="Tangrot J."/>
            <person name="Rosling A."/>
        </authorList>
    </citation>
    <scope>NUCLEOTIDE SEQUENCE</scope>
    <source>
        <strain evidence="2">MA453B</strain>
    </source>
</reference>
<protein>
    <submittedName>
        <fullName evidence="2">25715_t:CDS:1</fullName>
    </submittedName>
</protein>
<dbReference type="Proteomes" id="UP000789405">
    <property type="component" value="Unassembled WGS sequence"/>
</dbReference>
<feature type="compositionally biased region" description="Basic residues" evidence="1">
    <location>
        <begin position="9"/>
        <end position="31"/>
    </location>
</feature>
<evidence type="ECO:0000313" key="2">
    <source>
        <dbReference type="EMBL" id="CAG8642897.1"/>
    </source>
</evidence>
<dbReference type="OrthoDB" id="2402988at2759"/>
<gene>
    <name evidence="2" type="ORF">DERYTH_LOCUS9757</name>
</gene>
<accession>A0A9N9DK27</accession>
<sequence>MKNNSIFSRNRKIHNPFKKRNSPSGKSHSHSVHQQNVISALGGMPHDFDFDFQSATETPTAKLYRIQTLVTINHGEGQKNFSLSPNNPN</sequence>
<evidence type="ECO:0000256" key="1">
    <source>
        <dbReference type="SAM" id="MobiDB-lite"/>
    </source>
</evidence>
<name>A0A9N9DK27_9GLOM</name>
<evidence type="ECO:0000313" key="3">
    <source>
        <dbReference type="Proteomes" id="UP000789405"/>
    </source>
</evidence>
<dbReference type="AlphaFoldDB" id="A0A9N9DK27"/>
<dbReference type="EMBL" id="CAJVPY010005430">
    <property type="protein sequence ID" value="CAG8642897.1"/>
    <property type="molecule type" value="Genomic_DNA"/>
</dbReference>
<comment type="caution">
    <text evidence="2">The sequence shown here is derived from an EMBL/GenBank/DDBJ whole genome shotgun (WGS) entry which is preliminary data.</text>
</comment>
<proteinExistence type="predicted"/>
<organism evidence="2 3">
    <name type="scientific">Dentiscutata erythropus</name>
    <dbReference type="NCBI Taxonomy" id="1348616"/>
    <lineage>
        <taxon>Eukaryota</taxon>
        <taxon>Fungi</taxon>
        <taxon>Fungi incertae sedis</taxon>
        <taxon>Mucoromycota</taxon>
        <taxon>Glomeromycotina</taxon>
        <taxon>Glomeromycetes</taxon>
        <taxon>Diversisporales</taxon>
        <taxon>Gigasporaceae</taxon>
        <taxon>Dentiscutata</taxon>
    </lineage>
</organism>
<feature type="region of interest" description="Disordered" evidence="1">
    <location>
        <begin position="1"/>
        <end position="34"/>
    </location>
</feature>
<keyword evidence="3" id="KW-1185">Reference proteome</keyword>